<dbReference type="AlphaFoldDB" id="Q6II15"/>
<sequence length="83" mass="8936">MKSAEGRNFSAAPADGGWRIQEAATSDLRPLTLPPIFLSPVPGGCHLRHACELKRALPAGLKTTDRRFRFLVAFSFGRSPSGA</sequence>
<organism evidence="1">
    <name type="scientific">Drosophila melanogaster</name>
    <name type="common">Fruit fly</name>
    <dbReference type="NCBI Taxonomy" id="7227"/>
    <lineage>
        <taxon>Eukaryota</taxon>
        <taxon>Metazoa</taxon>
        <taxon>Ecdysozoa</taxon>
        <taxon>Arthropoda</taxon>
        <taxon>Hexapoda</taxon>
        <taxon>Insecta</taxon>
        <taxon>Pterygota</taxon>
        <taxon>Neoptera</taxon>
        <taxon>Endopterygota</taxon>
        <taxon>Diptera</taxon>
        <taxon>Brachycera</taxon>
        <taxon>Muscomorpha</taxon>
        <taxon>Ephydroidea</taxon>
        <taxon>Drosophilidae</taxon>
        <taxon>Drosophila</taxon>
        <taxon>Sophophora</taxon>
    </lineage>
</organism>
<protein>
    <submittedName>
        <fullName evidence="1">HDC20074</fullName>
    </submittedName>
</protein>
<gene>
    <name evidence="1" type="ORF">HDC20074</name>
</gene>
<dbReference type="EMBL" id="BK003251">
    <property type="protein sequence ID" value="DAA03451.1"/>
    <property type="molecule type" value="Genomic_DNA"/>
</dbReference>
<proteinExistence type="predicted"/>
<accession>Q6II15</accession>
<reference evidence="1" key="1">
    <citation type="journal article" date="2003" name="Genome Biol.">
        <title>An integrated gene annotation and transcriptional profiling approach towards the full gene content of the Drosophila genome.</title>
        <authorList>
            <person name="Hild M."/>
            <person name="Beckmann B."/>
            <person name="Haas S.A."/>
            <person name="Koch B."/>
            <person name="Solovyev V."/>
            <person name="Busold C."/>
            <person name="Fellenberg K."/>
            <person name="Boutros M."/>
            <person name="Vingron M."/>
            <person name="Sauer F."/>
            <person name="Hoheisel J.D."/>
            <person name="Paro R."/>
        </authorList>
    </citation>
    <scope>NUCLEOTIDE SEQUENCE</scope>
</reference>
<name>Q6II15_DROME</name>
<evidence type="ECO:0000313" key="1">
    <source>
        <dbReference type="EMBL" id="DAA03451.1"/>
    </source>
</evidence>